<comment type="caution">
    <text evidence="1">The sequence shown here is derived from an EMBL/GenBank/DDBJ whole genome shotgun (WGS) entry which is preliminary data.</text>
</comment>
<dbReference type="EMBL" id="AFBR01000091">
    <property type="protein sequence ID" value="EGG50851.1"/>
    <property type="molecule type" value="Genomic_DNA"/>
</dbReference>
<evidence type="ECO:0000313" key="2">
    <source>
        <dbReference type="Proteomes" id="UP000005546"/>
    </source>
</evidence>
<dbReference type="Pfam" id="PF14109">
    <property type="entry name" value="GldH_lipo"/>
    <property type="match status" value="1"/>
</dbReference>
<organism evidence="1 2">
    <name type="scientific">Paraprevotella xylaniphila YIT 11841</name>
    <dbReference type="NCBI Taxonomy" id="762982"/>
    <lineage>
        <taxon>Bacteria</taxon>
        <taxon>Pseudomonadati</taxon>
        <taxon>Bacteroidota</taxon>
        <taxon>Bacteroidia</taxon>
        <taxon>Bacteroidales</taxon>
        <taxon>Prevotellaceae</taxon>
        <taxon>Paraprevotella</taxon>
    </lineage>
</organism>
<dbReference type="AlphaFoldDB" id="F3QXZ3"/>
<sequence length="157" mass="17959">MTMTILHAPKLIAAIGALLSLTGCNEHVIYHSYRHVPGSGWSRRDTLTFDIDTVRAEATYQFELGLRSTDSYPYTVIWLAVEREFSHPDTLRRDTVKCQLMDPVTHRMGKGIYMYQYDVPVPPMALYRGQTGQVRIIHLMQREVLPGIHDVGVLICR</sequence>
<dbReference type="NCBIfam" id="TIGR03511">
    <property type="entry name" value="GldH_lipo"/>
    <property type="match status" value="1"/>
</dbReference>
<name>F3QXZ3_9BACT</name>
<keyword evidence="1" id="KW-0449">Lipoprotein</keyword>
<reference evidence="1 2" key="1">
    <citation type="submission" date="2011-02" db="EMBL/GenBank/DDBJ databases">
        <authorList>
            <person name="Weinstock G."/>
            <person name="Sodergren E."/>
            <person name="Clifton S."/>
            <person name="Fulton L."/>
            <person name="Fulton B."/>
            <person name="Courtney L."/>
            <person name="Fronick C."/>
            <person name="Harrison M."/>
            <person name="Strong C."/>
            <person name="Farmer C."/>
            <person name="Delahaunty K."/>
            <person name="Markovic C."/>
            <person name="Hall O."/>
            <person name="Minx P."/>
            <person name="Tomlinson C."/>
            <person name="Mitreva M."/>
            <person name="Hou S."/>
            <person name="Chen J."/>
            <person name="Wollam A."/>
            <person name="Pepin K.H."/>
            <person name="Johnson M."/>
            <person name="Bhonagiri V."/>
            <person name="Zhang X."/>
            <person name="Suruliraj S."/>
            <person name="Warren W."/>
            <person name="Chinwalla A."/>
            <person name="Mardis E.R."/>
            <person name="Wilson R.K."/>
        </authorList>
    </citation>
    <scope>NUCLEOTIDE SEQUENCE [LARGE SCALE GENOMIC DNA]</scope>
    <source>
        <strain evidence="1 2">YIT 11841</strain>
    </source>
</reference>
<dbReference type="Proteomes" id="UP000005546">
    <property type="component" value="Unassembled WGS sequence"/>
</dbReference>
<dbReference type="RefSeq" id="WP_008629629.1">
    <property type="nucleotide sequence ID" value="NZ_GL883886.1"/>
</dbReference>
<dbReference type="eggNOG" id="ENOG503344Y">
    <property type="taxonomic scope" value="Bacteria"/>
</dbReference>
<keyword evidence="2" id="KW-1185">Reference proteome</keyword>
<dbReference type="STRING" id="762982.HMPREF9442_03083"/>
<evidence type="ECO:0000313" key="1">
    <source>
        <dbReference type="EMBL" id="EGG50851.1"/>
    </source>
</evidence>
<proteinExistence type="predicted"/>
<dbReference type="InterPro" id="IPR020018">
    <property type="entry name" value="Motility-assoc_lipoprot_GldH"/>
</dbReference>
<protein>
    <submittedName>
        <fullName evidence="1">Gliding motility-associated lipoprotein GldH</fullName>
    </submittedName>
</protein>
<gene>
    <name evidence="1" type="ORF">HMPREF9442_03083</name>
</gene>
<dbReference type="HOGENOM" id="CLU_109250_1_0_10"/>
<accession>F3QXZ3</accession>